<dbReference type="Proteomes" id="UP000003704">
    <property type="component" value="Unassembled WGS sequence"/>
</dbReference>
<dbReference type="PANTHER" id="PTHR39441">
    <property type="entry name" value="DUF2252 DOMAIN-CONTAINING PROTEIN"/>
    <property type="match status" value="1"/>
</dbReference>
<evidence type="ECO:0000313" key="2">
    <source>
        <dbReference type="Proteomes" id="UP000003704"/>
    </source>
</evidence>
<sequence>MTPIVRPQDRQAWLDRQRQFKMARSAHAYVRGNTARFYDWLTQVDTARLPSGPPVWICGDCHSGNIGPVGGISGDIEIQIRDLDQTVIGNPAHDLIRLGLSLAMAARGSDLPGVTTAQMLEQLVDGYEAALSADGEDEKMQPPDAIRVVMKDALKRRWKHLARERLKASKPRIRPGGRFWPVLKKERHAIDALFSTEAVRTLITRQCHRDADAQVEVLDAAFWVKGCSSLGNLRFAVLVRVGGELDDPYCIMDIKEAVKAVCPGYADAQMPKGHADRVVEAPESCLHIWASACCPHSSWTATYSCASCFHRISSSISTG</sequence>
<proteinExistence type="predicted"/>
<dbReference type="SUPFAM" id="SSF56112">
    <property type="entry name" value="Protein kinase-like (PK-like)"/>
    <property type="match status" value="1"/>
</dbReference>
<dbReference type="AlphaFoldDB" id="I8TAX8"/>
<gene>
    <name evidence="1" type="ORF">WQQ_10720</name>
</gene>
<dbReference type="EMBL" id="AKGD01000001">
    <property type="protein sequence ID" value="EIT70935.1"/>
    <property type="molecule type" value="Genomic_DNA"/>
</dbReference>
<evidence type="ECO:0008006" key="3">
    <source>
        <dbReference type="Google" id="ProtNLM"/>
    </source>
</evidence>
<comment type="caution">
    <text evidence="1">The sequence shown here is derived from an EMBL/GenBank/DDBJ whole genome shotgun (WGS) entry which is preliminary data.</text>
</comment>
<organism evidence="1 2">
    <name type="scientific">Hydrocarboniphaga effusa AP103</name>
    <dbReference type="NCBI Taxonomy" id="1172194"/>
    <lineage>
        <taxon>Bacteria</taxon>
        <taxon>Pseudomonadati</taxon>
        <taxon>Pseudomonadota</taxon>
        <taxon>Gammaproteobacteria</taxon>
        <taxon>Nevskiales</taxon>
        <taxon>Nevskiaceae</taxon>
        <taxon>Hydrocarboniphaga</taxon>
    </lineage>
</organism>
<accession>I8TAX8</accession>
<name>I8TAX8_9GAMM</name>
<dbReference type="Pfam" id="PF10009">
    <property type="entry name" value="DUF2252"/>
    <property type="match status" value="1"/>
</dbReference>
<reference evidence="1 2" key="1">
    <citation type="journal article" date="2012" name="J. Bacteriol.">
        <title>Genome Sequence of n-Alkane-Degrading Hydrocarboniphaga effusa Strain AP103T (ATCC BAA-332T).</title>
        <authorList>
            <person name="Chang H.K."/>
            <person name="Zylstra G.J."/>
            <person name="Chae J.C."/>
        </authorList>
    </citation>
    <scope>NUCLEOTIDE SEQUENCE [LARGE SCALE GENOMIC DNA]</scope>
    <source>
        <strain evidence="1 2">AP103</strain>
    </source>
</reference>
<keyword evidence="2" id="KW-1185">Reference proteome</keyword>
<protein>
    <recommendedName>
        <fullName evidence="3">DUF2252 domain-containing protein</fullName>
    </recommendedName>
</protein>
<dbReference type="STRING" id="1172194.WQQ_10720"/>
<dbReference type="InterPro" id="IPR011009">
    <property type="entry name" value="Kinase-like_dom_sf"/>
</dbReference>
<dbReference type="PANTHER" id="PTHR39441:SF1">
    <property type="entry name" value="DUF2252 DOMAIN-CONTAINING PROTEIN"/>
    <property type="match status" value="1"/>
</dbReference>
<dbReference type="PATRIC" id="fig|1172194.4.peg.1028"/>
<evidence type="ECO:0000313" key="1">
    <source>
        <dbReference type="EMBL" id="EIT70935.1"/>
    </source>
</evidence>
<dbReference type="InterPro" id="IPR018721">
    <property type="entry name" value="DUF2252"/>
</dbReference>